<keyword evidence="1" id="KW-1133">Transmembrane helix</keyword>
<organism evidence="2 3">
    <name type="scientific">Candidatus Methanoperedens nitratireducens</name>
    <dbReference type="NCBI Taxonomy" id="1392998"/>
    <lineage>
        <taxon>Archaea</taxon>
        <taxon>Methanobacteriati</taxon>
        <taxon>Methanobacteriota</taxon>
        <taxon>Stenosarchaea group</taxon>
        <taxon>Methanomicrobia</taxon>
        <taxon>Methanosarcinales</taxon>
        <taxon>ANME-2 cluster</taxon>
        <taxon>Candidatus Methanoperedentaceae</taxon>
        <taxon>Candidatus Methanoperedens</taxon>
    </lineage>
</organism>
<evidence type="ECO:0000313" key="2">
    <source>
        <dbReference type="EMBL" id="KPQ44756.1"/>
    </source>
</evidence>
<gene>
    <name evidence="2" type="ORF">MPEBLZ_00642</name>
</gene>
<dbReference type="EMBL" id="LKCM01000058">
    <property type="protein sequence ID" value="KPQ44756.1"/>
    <property type="molecule type" value="Genomic_DNA"/>
</dbReference>
<comment type="caution">
    <text evidence="2">The sequence shown here is derived from an EMBL/GenBank/DDBJ whole genome shotgun (WGS) entry which is preliminary data.</text>
</comment>
<dbReference type="AlphaFoldDB" id="A0A0P8AD51"/>
<keyword evidence="1" id="KW-0812">Transmembrane</keyword>
<reference evidence="2 3" key="1">
    <citation type="submission" date="2015-09" db="EMBL/GenBank/DDBJ databases">
        <title>A metagenomics-based metabolic model of nitrate-dependent anaerobic oxidation of methane by Methanoperedens-like archaea.</title>
        <authorList>
            <person name="Arshad A."/>
            <person name="Speth D.R."/>
            <person name="De Graaf R.M."/>
            <person name="Op Den Camp H.J."/>
            <person name="Jetten M.S."/>
            <person name="Welte C.U."/>
        </authorList>
    </citation>
    <scope>NUCLEOTIDE SEQUENCE [LARGE SCALE GENOMIC DNA]</scope>
</reference>
<evidence type="ECO:0000256" key="1">
    <source>
        <dbReference type="SAM" id="Phobius"/>
    </source>
</evidence>
<accession>A0A0P8AD51</accession>
<keyword evidence="1" id="KW-0472">Membrane</keyword>
<sequence>MLEGFFIHSDKNFSANDYWLDLREFNIQLFSQKEVFKDCLRKLLRTLINNNKIKMIVFTTTSYNNFRDYQLYAIDSIIRDLIDEINALNPNNKIEFSYVRQKADDLYDLYPIEADYNALGIIGISMHHKTIENLDKAMQKGKSKKIKLCIINMEETNLKDINEKSTIPDEFYLANIIISKTEKCEEYNIALNENIDPQPKEENCPLKKNNYRNSIKCILSCIKMMILNYRFRPDEIVKFLDAMAVSGTIAAYIGWNLSVLLDEKDISNALIISVVISIIIFILITFLYVSLKQYIFKANDTR</sequence>
<proteinExistence type="predicted"/>
<evidence type="ECO:0000313" key="3">
    <source>
        <dbReference type="Proteomes" id="UP000050360"/>
    </source>
</evidence>
<dbReference type="Proteomes" id="UP000050360">
    <property type="component" value="Unassembled WGS sequence"/>
</dbReference>
<protein>
    <submittedName>
        <fullName evidence="2">Uncharacterized protein</fullName>
    </submittedName>
</protein>
<feature type="transmembrane region" description="Helical" evidence="1">
    <location>
        <begin position="269"/>
        <end position="289"/>
    </location>
</feature>
<name>A0A0P8AD51_9EURY</name>